<gene>
    <name evidence="1" type="ORF">HHI36_001103</name>
</gene>
<dbReference type="EMBL" id="JABFTP020000185">
    <property type="protein sequence ID" value="KAL3286603.1"/>
    <property type="molecule type" value="Genomic_DNA"/>
</dbReference>
<dbReference type="Proteomes" id="UP001516400">
    <property type="component" value="Unassembled WGS sequence"/>
</dbReference>
<reference evidence="1 2" key="1">
    <citation type="journal article" date="2021" name="BMC Biol.">
        <title>Horizontally acquired antibacterial genes associated with adaptive radiation of ladybird beetles.</title>
        <authorList>
            <person name="Li H.S."/>
            <person name="Tang X.F."/>
            <person name="Huang Y.H."/>
            <person name="Xu Z.Y."/>
            <person name="Chen M.L."/>
            <person name="Du X.Y."/>
            <person name="Qiu B.Y."/>
            <person name="Chen P.T."/>
            <person name="Zhang W."/>
            <person name="Slipinski A."/>
            <person name="Escalona H.E."/>
            <person name="Waterhouse R.M."/>
            <person name="Zwick A."/>
            <person name="Pang H."/>
        </authorList>
    </citation>
    <scope>NUCLEOTIDE SEQUENCE [LARGE SCALE GENOMIC DNA]</scope>
    <source>
        <strain evidence="1">SYSU2018</strain>
    </source>
</reference>
<accession>A0ABD2P6J7</accession>
<evidence type="ECO:0000313" key="2">
    <source>
        <dbReference type="Proteomes" id="UP001516400"/>
    </source>
</evidence>
<organism evidence="1 2">
    <name type="scientific">Cryptolaemus montrouzieri</name>
    <dbReference type="NCBI Taxonomy" id="559131"/>
    <lineage>
        <taxon>Eukaryota</taxon>
        <taxon>Metazoa</taxon>
        <taxon>Ecdysozoa</taxon>
        <taxon>Arthropoda</taxon>
        <taxon>Hexapoda</taxon>
        <taxon>Insecta</taxon>
        <taxon>Pterygota</taxon>
        <taxon>Neoptera</taxon>
        <taxon>Endopterygota</taxon>
        <taxon>Coleoptera</taxon>
        <taxon>Polyphaga</taxon>
        <taxon>Cucujiformia</taxon>
        <taxon>Coccinelloidea</taxon>
        <taxon>Coccinellidae</taxon>
        <taxon>Scymninae</taxon>
        <taxon>Scymnini</taxon>
        <taxon>Cryptolaemus</taxon>
    </lineage>
</organism>
<name>A0ABD2P6J7_9CUCU</name>
<evidence type="ECO:0000313" key="1">
    <source>
        <dbReference type="EMBL" id="KAL3286603.1"/>
    </source>
</evidence>
<proteinExistence type="predicted"/>
<sequence length="243" mass="27223">RIRETTDGALKISEITIDDGGNYTCTIIRPFGNTDAEHKRFIHELMIISQPIFRIKSTIMYETDEPCSLKDGDIVFAYLPKLLEELLCGLQKHVCKVELERPSCVEMDDKTYLTVKYLVTLDPFSSLMPSISNNDCDFNCQMKISGALVSLLIKNVETASILDVFSEIKNFNRTFKPKEISFPSDRSSIEDLTLLPKLLIGCPPGFGIQKSTNKLCVACPMNTYSADNSSSVIHVHQNTTSPK</sequence>
<dbReference type="AlphaFoldDB" id="A0ABD2P6J7"/>
<evidence type="ECO:0008006" key="3">
    <source>
        <dbReference type="Google" id="ProtNLM"/>
    </source>
</evidence>
<protein>
    <recommendedName>
        <fullName evidence="3">Ig-like domain-containing protein</fullName>
    </recommendedName>
</protein>
<feature type="non-terminal residue" evidence="1">
    <location>
        <position position="1"/>
    </location>
</feature>
<comment type="caution">
    <text evidence="1">The sequence shown here is derived from an EMBL/GenBank/DDBJ whole genome shotgun (WGS) entry which is preliminary data.</text>
</comment>
<keyword evidence="2" id="KW-1185">Reference proteome</keyword>